<dbReference type="EMBL" id="FWEW01003091">
    <property type="protein sequence ID" value="SLM38903.1"/>
    <property type="molecule type" value="Genomic_DNA"/>
</dbReference>
<reference evidence="2" key="1">
    <citation type="submission" date="2017-03" db="EMBL/GenBank/DDBJ databases">
        <authorList>
            <person name="Sharma R."/>
            <person name="Thines M."/>
        </authorList>
    </citation>
    <scope>NUCLEOTIDE SEQUENCE [LARGE SCALE GENOMIC DNA]</scope>
</reference>
<evidence type="ECO:0000313" key="2">
    <source>
        <dbReference type="Proteomes" id="UP000192927"/>
    </source>
</evidence>
<keyword evidence="1" id="KW-0808">Transferase</keyword>
<accession>A0A1W5D703</accession>
<dbReference type="AlphaFoldDB" id="A0A1W5D703"/>
<sequence>MCSGEDGKKLLCSSPLFRLFSTSKESSSIRGASLRTLPLEVGIKVGSIVANNAARAAVVATAGPKLQ</sequence>
<protein>
    <submittedName>
        <fullName evidence="1">Riboflavin kinase</fullName>
    </submittedName>
</protein>
<name>A0A1W5D703_9LECA</name>
<evidence type="ECO:0000313" key="1">
    <source>
        <dbReference type="EMBL" id="SLM38903.1"/>
    </source>
</evidence>
<dbReference type="Proteomes" id="UP000192927">
    <property type="component" value="Unassembled WGS sequence"/>
</dbReference>
<dbReference type="GO" id="GO:0016301">
    <property type="term" value="F:kinase activity"/>
    <property type="evidence" value="ECO:0007669"/>
    <property type="project" value="UniProtKB-KW"/>
</dbReference>
<organism evidence="1 2">
    <name type="scientific">Lasallia pustulata</name>
    <dbReference type="NCBI Taxonomy" id="136370"/>
    <lineage>
        <taxon>Eukaryota</taxon>
        <taxon>Fungi</taxon>
        <taxon>Dikarya</taxon>
        <taxon>Ascomycota</taxon>
        <taxon>Pezizomycotina</taxon>
        <taxon>Lecanoromycetes</taxon>
        <taxon>OSLEUM clade</taxon>
        <taxon>Umbilicariomycetidae</taxon>
        <taxon>Umbilicariales</taxon>
        <taxon>Umbilicariaceae</taxon>
        <taxon>Lasallia</taxon>
    </lineage>
</organism>
<proteinExistence type="predicted"/>
<keyword evidence="1" id="KW-0418">Kinase</keyword>
<keyword evidence="2" id="KW-1185">Reference proteome</keyword>